<evidence type="ECO:0000259" key="6">
    <source>
        <dbReference type="PROSITE" id="PS50893"/>
    </source>
</evidence>
<evidence type="ECO:0000256" key="2">
    <source>
        <dbReference type="ARBA" id="ARBA00022448"/>
    </source>
</evidence>
<keyword evidence="3" id="KW-0547">Nucleotide-binding</keyword>
<dbReference type="Pfam" id="PF00005">
    <property type="entry name" value="ABC_tran"/>
    <property type="match status" value="1"/>
</dbReference>
<evidence type="ECO:0000313" key="8">
    <source>
        <dbReference type="Proteomes" id="UP000029096"/>
    </source>
</evidence>
<keyword evidence="4 7" id="KW-0067">ATP-binding</keyword>
<keyword evidence="8" id="KW-1185">Reference proteome</keyword>
<feature type="region of interest" description="Disordered" evidence="5">
    <location>
        <begin position="1"/>
        <end position="34"/>
    </location>
</feature>
<feature type="compositionally biased region" description="Basic and acidic residues" evidence="5">
    <location>
        <begin position="1"/>
        <end position="11"/>
    </location>
</feature>
<evidence type="ECO:0000256" key="3">
    <source>
        <dbReference type="ARBA" id="ARBA00022741"/>
    </source>
</evidence>
<dbReference type="InterPro" id="IPR003439">
    <property type="entry name" value="ABC_transporter-like_ATP-bd"/>
</dbReference>
<dbReference type="InterPro" id="IPR027417">
    <property type="entry name" value="P-loop_NTPase"/>
</dbReference>
<keyword evidence="2" id="KW-0813">Transport</keyword>
<dbReference type="GO" id="GO:0005524">
    <property type="term" value="F:ATP binding"/>
    <property type="evidence" value="ECO:0007669"/>
    <property type="project" value="UniProtKB-KW"/>
</dbReference>
<dbReference type="CDD" id="cd03268">
    <property type="entry name" value="ABC_BcrA_bacitracin_resist"/>
    <property type="match status" value="1"/>
</dbReference>
<dbReference type="SUPFAM" id="SSF52540">
    <property type="entry name" value="P-loop containing nucleoside triphosphate hydrolases"/>
    <property type="match status" value="1"/>
</dbReference>
<evidence type="ECO:0000256" key="5">
    <source>
        <dbReference type="SAM" id="MobiDB-lite"/>
    </source>
</evidence>
<dbReference type="PANTHER" id="PTHR43335:SF4">
    <property type="entry name" value="ABC TRANSPORTER, ATP-BINDING PROTEIN"/>
    <property type="match status" value="1"/>
</dbReference>
<sequence>MDSTDDIKSADSVRSSMGVAMGGPSAGSSQRTDGIAVVPGSYDTDYGGASASGLILSTEGLTKAYGRQIAVSKVSLHVPQGSVYGLLGPNGAGKSTILKCLTGMSRPTGGHIQVFGHTWQRRDLYDIGSLIEEPPVYPNLTAPENLRVRTTLLGLPETRIEEVLSTVGLTNVGNKRAGQFSMGMKQRLGIALALLNRPKLLILDEPTNGLDPLGIEELRGMIKGFPAQGMTVIVSSHILSEVAQMADYVGIIAAGRLAYENRLDRKTDLEQLFMDVLRKEGVR</sequence>
<protein>
    <submittedName>
        <fullName evidence="7">Mutacin ABC transporter, ATP-binding protein MutF</fullName>
        <ecNumber evidence="7">3.6.3.25</ecNumber>
    </submittedName>
</protein>
<evidence type="ECO:0000256" key="1">
    <source>
        <dbReference type="ARBA" id="ARBA00005417"/>
    </source>
</evidence>
<keyword evidence="7" id="KW-0378">Hydrolase</keyword>
<evidence type="ECO:0000313" key="7">
    <source>
        <dbReference type="EMBL" id="KFI45620.1"/>
    </source>
</evidence>
<dbReference type="NCBIfam" id="TIGR03740">
    <property type="entry name" value="galliderm_ABC"/>
    <property type="match status" value="1"/>
</dbReference>
<dbReference type="AlphaFoldDB" id="A0A086ZGH0"/>
<dbReference type="PROSITE" id="PS50893">
    <property type="entry name" value="ABC_TRANSPORTER_2"/>
    <property type="match status" value="1"/>
</dbReference>
<dbReference type="GO" id="GO:0016887">
    <property type="term" value="F:ATP hydrolysis activity"/>
    <property type="evidence" value="ECO:0007669"/>
    <property type="project" value="InterPro"/>
</dbReference>
<proteinExistence type="inferred from homology"/>
<dbReference type="RefSeq" id="WP_272945334.1">
    <property type="nucleotide sequence ID" value="NZ_JDUS01000006.1"/>
</dbReference>
<accession>A0A086ZGH0</accession>
<name>A0A086ZGH0_9BIFI</name>
<dbReference type="Gene3D" id="3.40.50.300">
    <property type="entry name" value="P-loop containing nucleotide triphosphate hydrolases"/>
    <property type="match status" value="1"/>
</dbReference>
<dbReference type="SMART" id="SM00382">
    <property type="entry name" value="AAA"/>
    <property type="match status" value="1"/>
</dbReference>
<gene>
    <name evidence="7" type="ORF">BBOH_0967</name>
</gene>
<evidence type="ECO:0000256" key="4">
    <source>
        <dbReference type="ARBA" id="ARBA00022840"/>
    </source>
</evidence>
<comment type="caution">
    <text evidence="7">The sequence shown here is derived from an EMBL/GenBank/DDBJ whole genome shotgun (WGS) entry which is preliminary data.</text>
</comment>
<dbReference type="InterPro" id="IPR003593">
    <property type="entry name" value="AAA+_ATPase"/>
</dbReference>
<feature type="domain" description="ABC transporter" evidence="6">
    <location>
        <begin position="56"/>
        <end position="279"/>
    </location>
</feature>
<dbReference type="STRING" id="1437606.BBOH_0967"/>
<dbReference type="InterPro" id="IPR022501">
    <property type="entry name" value="ABC_Gallidermin_ATP-bd"/>
</dbReference>
<comment type="similarity">
    <text evidence="1">Belongs to the ABC transporter superfamily.</text>
</comment>
<organism evidence="7 8">
    <name type="scientific">Bifidobacterium bohemicum DSM 22767</name>
    <dbReference type="NCBI Taxonomy" id="1437606"/>
    <lineage>
        <taxon>Bacteria</taxon>
        <taxon>Bacillati</taxon>
        <taxon>Actinomycetota</taxon>
        <taxon>Actinomycetes</taxon>
        <taxon>Bifidobacteriales</taxon>
        <taxon>Bifidobacteriaceae</taxon>
        <taxon>Bifidobacterium</taxon>
    </lineage>
</organism>
<dbReference type="EMBL" id="JGYP01000002">
    <property type="protein sequence ID" value="KFI45620.1"/>
    <property type="molecule type" value="Genomic_DNA"/>
</dbReference>
<dbReference type="PANTHER" id="PTHR43335">
    <property type="entry name" value="ABC TRANSPORTER, ATP-BINDING PROTEIN"/>
    <property type="match status" value="1"/>
</dbReference>
<dbReference type="EC" id="3.6.3.25" evidence="7"/>
<reference evidence="7 8" key="1">
    <citation type="submission" date="2014-03" db="EMBL/GenBank/DDBJ databases">
        <title>Genomics of Bifidobacteria.</title>
        <authorList>
            <person name="Ventura M."/>
            <person name="Milani C."/>
            <person name="Lugli G.A."/>
        </authorList>
    </citation>
    <scope>NUCLEOTIDE SEQUENCE [LARGE SCALE GENOMIC DNA]</scope>
    <source>
        <strain evidence="7 8">DSM 22767</strain>
    </source>
</reference>
<dbReference type="eggNOG" id="COG1131">
    <property type="taxonomic scope" value="Bacteria"/>
</dbReference>
<dbReference type="Proteomes" id="UP000029096">
    <property type="component" value="Unassembled WGS sequence"/>
</dbReference>